<organism evidence="1 2">
    <name type="scientific">Legionella wadsworthii</name>
    <dbReference type="NCBI Taxonomy" id="28088"/>
    <lineage>
        <taxon>Bacteria</taxon>
        <taxon>Pseudomonadati</taxon>
        <taxon>Pseudomonadota</taxon>
        <taxon>Gammaproteobacteria</taxon>
        <taxon>Legionellales</taxon>
        <taxon>Legionellaceae</taxon>
        <taxon>Legionella</taxon>
    </lineage>
</organism>
<dbReference type="AlphaFoldDB" id="A0A378LPI5"/>
<evidence type="ECO:0000313" key="1">
    <source>
        <dbReference type="EMBL" id="STY28280.1"/>
    </source>
</evidence>
<sequence length="41" mass="4818">MSTKNRSILVNKCHITIVNQSYFPKRTNDFQIEYKLAAIKC</sequence>
<reference evidence="1 2" key="1">
    <citation type="submission" date="2018-06" db="EMBL/GenBank/DDBJ databases">
        <authorList>
            <consortium name="Pathogen Informatics"/>
            <person name="Doyle S."/>
        </authorList>
    </citation>
    <scope>NUCLEOTIDE SEQUENCE [LARGE SCALE GENOMIC DNA]</scope>
    <source>
        <strain evidence="1 2">NCTC11532</strain>
    </source>
</reference>
<dbReference type="Proteomes" id="UP000255297">
    <property type="component" value="Unassembled WGS sequence"/>
</dbReference>
<dbReference type="STRING" id="1122170.GCA_000701265_02228"/>
<dbReference type="EMBL" id="UGPB01000001">
    <property type="protein sequence ID" value="STY28280.1"/>
    <property type="molecule type" value="Genomic_DNA"/>
</dbReference>
<gene>
    <name evidence="1" type="ORF">NCTC11532_00450</name>
</gene>
<proteinExistence type="predicted"/>
<name>A0A378LPI5_9GAMM</name>
<keyword evidence="2" id="KW-1185">Reference proteome</keyword>
<evidence type="ECO:0000313" key="2">
    <source>
        <dbReference type="Proteomes" id="UP000255297"/>
    </source>
</evidence>
<accession>A0A378LPI5</accession>
<protein>
    <submittedName>
        <fullName evidence="1">Uncharacterized protein</fullName>
    </submittedName>
</protein>